<feature type="region of interest" description="Disordered" evidence="1">
    <location>
        <begin position="1"/>
        <end position="150"/>
    </location>
</feature>
<dbReference type="OrthoDB" id="5233293at2759"/>
<comment type="caution">
    <text evidence="2">The sequence shown here is derived from an EMBL/GenBank/DDBJ whole genome shotgun (WGS) entry which is preliminary data.</text>
</comment>
<dbReference type="EMBL" id="MAVT02000043">
    <property type="protein sequence ID" value="POS80572.1"/>
    <property type="molecule type" value="Genomic_DNA"/>
</dbReference>
<feature type="compositionally biased region" description="Basic residues" evidence="1">
    <location>
        <begin position="123"/>
        <end position="135"/>
    </location>
</feature>
<protein>
    <submittedName>
        <fullName evidence="2">Uncharacterized protein</fullName>
    </submittedName>
</protein>
<keyword evidence="3" id="KW-1185">Reference proteome</keyword>
<dbReference type="STRING" id="158607.A0A2P5IDJ3"/>
<dbReference type="Proteomes" id="UP000094444">
    <property type="component" value="Unassembled WGS sequence"/>
</dbReference>
<accession>A0A2P5IDJ3</accession>
<evidence type="ECO:0000313" key="2">
    <source>
        <dbReference type="EMBL" id="POS80572.1"/>
    </source>
</evidence>
<name>A0A2P5IDJ3_DIAHE</name>
<feature type="compositionally biased region" description="Polar residues" evidence="1">
    <location>
        <begin position="44"/>
        <end position="55"/>
    </location>
</feature>
<proteinExistence type="predicted"/>
<organism evidence="2 3">
    <name type="scientific">Diaporthe helianthi</name>
    <dbReference type="NCBI Taxonomy" id="158607"/>
    <lineage>
        <taxon>Eukaryota</taxon>
        <taxon>Fungi</taxon>
        <taxon>Dikarya</taxon>
        <taxon>Ascomycota</taxon>
        <taxon>Pezizomycotina</taxon>
        <taxon>Sordariomycetes</taxon>
        <taxon>Sordariomycetidae</taxon>
        <taxon>Diaporthales</taxon>
        <taxon>Diaporthaceae</taxon>
        <taxon>Diaporthe</taxon>
    </lineage>
</organism>
<evidence type="ECO:0000256" key="1">
    <source>
        <dbReference type="SAM" id="MobiDB-lite"/>
    </source>
</evidence>
<reference evidence="2" key="1">
    <citation type="submission" date="2017-09" db="EMBL/GenBank/DDBJ databases">
        <title>Polyketide synthases of a Diaporthe helianthi virulent isolate.</title>
        <authorList>
            <person name="Baroncelli R."/>
        </authorList>
    </citation>
    <scope>NUCLEOTIDE SEQUENCE [LARGE SCALE GENOMIC DNA]</scope>
    <source>
        <strain evidence="2">7/96</strain>
    </source>
</reference>
<gene>
    <name evidence="2" type="ORF">DHEL01_v201034</name>
</gene>
<sequence length="173" mass="19189">MERQFFPTSADFLGPKQHTSGNLASSDPEARGRKRRRDPIHVTFSRSQHNPSAGSTLRGRCRHRSPSRPAVASRTNSCGVKDVSPSTSKRRLVAVITLLPENHRRSKSPSRSRPGGDPDLLSAKRRRQRTQSRSRPHGEKETFSPITQRPGTTIELGFLFAQEKGKDVVSGAL</sequence>
<evidence type="ECO:0000313" key="3">
    <source>
        <dbReference type="Proteomes" id="UP000094444"/>
    </source>
</evidence>
<dbReference type="AlphaFoldDB" id="A0A2P5IDJ3"/>
<dbReference type="InParanoid" id="A0A2P5IDJ3"/>